<organism evidence="2 3">
    <name type="scientific">Mycolicibacterium frederiksbergense</name>
    <dbReference type="NCBI Taxonomy" id="117567"/>
    <lineage>
        <taxon>Bacteria</taxon>
        <taxon>Bacillati</taxon>
        <taxon>Actinomycetota</taxon>
        <taxon>Actinomycetes</taxon>
        <taxon>Mycobacteriales</taxon>
        <taxon>Mycobacteriaceae</taxon>
        <taxon>Mycolicibacterium</taxon>
    </lineage>
</organism>
<dbReference type="AlphaFoldDB" id="A0A6H0RXJ4"/>
<protein>
    <submittedName>
        <fullName evidence="2">Nucleotidyl transferase AbiEii/AbiGii toxin family protein</fullName>
    </submittedName>
</protein>
<keyword evidence="2" id="KW-0614">Plasmid</keyword>
<keyword evidence="3" id="KW-1185">Reference proteome</keyword>
<evidence type="ECO:0000313" key="2">
    <source>
        <dbReference type="EMBL" id="QIV79664.1"/>
    </source>
</evidence>
<name>A0A6H0RXJ4_9MYCO</name>
<dbReference type="KEGG" id="mfre:EXE63_01090"/>
<dbReference type="Pfam" id="PF08843">
    <property type="entry name" value="AbiEii"/>
    <property type="match status" value="1"/>
</dbReference>
<feature type="region of interest" description="Disordered" evidence="1">
    <location>
        <begin position="1"/>
        <end position="26"/>
    </location>
</feature>
<evidence type="ECO:0000313" key="3">
    <source>
        <dbReference type="Proteomes" id="UP000501849"/>
    </source>
</evidence>
<sequence>MCKASNEPGGPKRCSADMRARAQESHDRVEALERRYREIEEQLDARRTYGSESAFRAALNTRIRQIVRDTHGDAAEVARRFALQQFVSRLFDRDPESWLVTGGTALQFRTPAEARATADLDLAVTRNVEDLTVALTEASRRRAGEHGEFEVSVSPGSGPGGYTGKITYLLNGSRFAVAKLDVAVGRQFPFEPDTLVPDPVVTIDDVRPMSRVRTYAVAAHLADKVAAMYELHGSSGAAPSTRSHDLADIVILSRCAYGLAAEELRAAVRGQEQRRGITVPSPLVLPTDQWRRSYPARVAEAGLPAELRDADAALVEADRFVGAVLDGRVQAGTWDPDRRAWTLQ</sequence>
<accession>A0A6H0RXJ4</accession>
<dbReference type="GO" id="GO:0016740">
    <property type="term" value="F:transferase activity"/>
    <property type="evidence" value="ECO:0007669"/>
    <property type="project" value="UniProtKB-KW"/>
</dbReference>
<feature type="compositionally biased region" description="Basic and acidic residues" evidence="1">
    <location>
        <begin position="14"/>
        <end position="26"/>
    </location>
</feature>
<evidence type="ECO:0000256" key="1">
    <source>
        <dbReference type="SAM" id="MobiDB-lite"/>
    </source>
</evidence>
<dbReference type="Proteomes" id="UP000501849">
    <property type="component" value="Plasmid unnamed1"/>
</dbReference>
<geneLocation type="plasmid" evidence="2 3">
    <name>unnamed1</name>
</geneLocation>
<gene>
    <name evidence="2" type="ORF">EXE63_01090</name>
</gene>
<reference evidence="2 3" key="1">
    <citation type="submission" date="2019-04" db="EMBL/GenBank/DDBJ databases">
        <title>Draft, Whole-Genome Sequence of the Anthracene-degrading Mycobacterium frederiksbergense LB501T, Isolated from a Polycyclic Aromatic Hydrocarbon (PAH)-Contaminated Soil.</title>
        <authorList>
            <person name="Augelletti F."/>
        </authorList>
    </citation>
    <scope>NUCLEOTIDE SEQUENCE [LARGE SCALE GENOMIC DNA]</scope>
    <source>
        <strain evidence="2 3">LB 501T</strain>
        <plasmid evidence="2 3">unnamed1</plasmid>
    </source>
</reference>
<keyword evidence="2" id="KW-0808">Transferase</keyword>
<proteinExistence type="predicted"/>
<dbReference type="InterPro" id="IPR014942">
    <property type="entry name" value="AbiEii"/>
</dbReference>
<dbReference type="EMBL" id="CP038797">
    <property type="protein sequence ID" value="QIV79664.1"/>
    <property type="molecule type" value="Genomic_DNA"/>
</dbReference>